<keyword evidence="2" id="KW-0489">Methyltransferase</keyword>
<evidence type="ECO:0000313" key="3">
    <source>
        <dbReference type="Proteomes" id="UP001348641"/>
    </source>
</evidence>
<dbReference type="Proteomes" id="UP001348641">
    <property type="component" value="Unassembled WGS sequence"/>
</dbReference>
<comment type="caution">
    <text evidence="2">The sequence shown here is derived from an EMBL/GenBank/DDBJ whole genome shotgun (WGS) entry which is preliminary data.</text>
</comment>
<reference evidence="2 3" key="1">
    <citation type="submission" date="2023-07" db="EMBL/GenBank/DDBJ databases">
        <authorList>
            <person name="Girao M."/>
            <person name="Carvalho M.F."/>
        </authorList>
    </citation>
    <scope>NUCLEOTIDE SEQUENCE [LARGE SCALE GENOMIC DNA]</scope>
    <source>
        <strain evidence="2 3">66/93</strain>
    </source>
</reference>
<dbReference type="EMBL" id="JAUUCC010000041">
    <property type="protein sequence ID" value="MEE2052200.1"/>
    <property type="molecule type" value="Genomic_DNA"/>
</dbReference>
<evidence type="ECO:0000313" key="2">
    <source>
        <dbReference type="EMBL" id="MEE2052200.1"/>
    </source>
</evidence>
<organism evidence="2 3">
    <name type="scientific">Nocardiopsis tropica</name>
    <dbReference type="NCBI Taxonomy" id="109330"/>
    <lineage>
        <taxon>Bacteria</taxon>
        <taxon>Bacillati</taxon>
        <taxon>Actinomycetota</taxon>
        <taxon>Actinomycetes</taxon>
        <taxon>Streptosporangiales</taxon>
        <taxon>Nocardiopsidaceae</taxon>
        <taxon>Nocardiopsis</taxon>
    </lineage>
</organism>
<accession>A0ABU7KSB3</accession>
<protein>
    <submittedName>
        <fullName evidence="2">Methyltransferase domain-containing protein</fullName>
    </submittedName>
</protein>
<dbReference type="GO" id="GO:0008168">
    <property type="term" value="F:methyltransferase activity"/>
    <property type="evidence" value="ECO:0007669"/>
    <property type="project" value="UniProtKB-KW"/>
</dbReference>
<gene>
    <name evidence="2" type="ORF">Q8A49_17005</name>
</gene>
<keyword evidence="2" id="KW-0808">Transferase</keyword>
<dbReference type="CDD" id="cd02440">
    <property type="entry name" value="AdoMet_MTases"/>
    <property type="match status" value="1"/>
</dbReference>
<dbReference type="InterPro" id="IPR013216">
    <property type="entry name" value="Methyltransf_11"/>
</dbReference>
<dbReference type="GO" id="GO:0032259">
    <property type="term" value="P:methylation"/>
    <property type="evidence" value="ECO:0007669"/>
    <property type="project" value="UniProtKB-KW"/>
</dbReference>
<dbReference type="Pfam" id="PF08241">
    <property type="entry name" value="Methyltransf_11"/>
    <property type="match status" value="1"/>
</dbReference>
<dbReference type="Gene3D" id="3.40.50.150">
    <property type="entry name" value="Vaccinia Virus protein VP39"/>
    <property type="match status" value="1"/>
</dbReference>
<feature type="domain" description="Methyltransferase type 11" evidence="1">
    <location>
        <begin position="45"/>
        <end position="136"/>
    </location>
</feature>
<dbReference type="SUPFAM" id="SSF53335">
    <property type="entry name" value="S-adenosyl-L-methionine-dependent methyltransferases"/>
    <property type="match status" value="1"/>
</dbReference>
<dbReference type="InterPro" id="IPR029063">
    <property type="entry name" value="SAM-dependent_MTases_sf"/>
</dbReference>
<name>A0ABU7KSB3_9ACTN</name>
<evidence type="ECO:0000259" key="1">
    <source>
        <dbReference type="Pfam" id="PF08241"/>
    </source>
</evidence>
<dbReference type="PANTHER" id="PTHR43591">
    <property type="entry name" value="METHYLTRANSFERASE"/>
    <property type="match status" value="1"/>
</dbReference>
<dbReference type="RefSeq" id="WP_330159245.1">
    <property type="nucleotide sequence ID" value="NZ_BAAAJA010000008.1"/>
</dbReference>
<sequence length="251" mass="26547">MQTSERSDTDRLLARLDRFDLTPGAVRLRSRARELLRAGPGDTVVDVGCGAGRAAAEIAAEGPRVVGVDLDLRMLGAARGRHPGPGFLRGDAYALPLPDGRVQGYRAEKVYHSLGDPARALAEARRVLAPGGRVVLLGQDWEAYAVDSADPVLTRAIVSSYADGMPDPRAPRRQRALLLEAGFGDVEVEGSVLLFTDAGVLPMLTGLASAAVAAGAVPGDRAAAWADEQRERAGTGRLFVAIPFFLVCARR</sequence>
<proteinExistence type="predicted"/>
<dbReference type="PANTHER" id="PTHR43591:SF24">
    <property type="entry name" value="2-METHOXY-6-POLYPRENYL-1,4-BENZOQUINOL METHYLASE, MITOCHONDRIAL"/>
    <property type="match status" value="1"/>
</dbReference>